<feature type="domain" description="HD" evidence="2">
    <location>
        <begin position="72"/>
        <end position="219"/>
    </location>
</feature>
<dbReference type="PROSITE" id="PS00322">
    <property type="entry name" value="HISTONE_H3_1"/>
    <property type="match status" value="1"/>
</dbReference>
<dbReference type="GO" id="GO:0000786">
    <property type="term" value="C:nucleosome"/>
    <property type="evidence" value="ECO:0007669"/>
    <property type="project" value="InterPro"/>
</dbReference>
<dbReference type="SUPFAM" id="SSF109604">
    <property type="entry name" value="HD-domain/PDEase-like"/>
    <property type="match status" value="1"/>
</dbReference>
<dbReference type="AlphaFoldDB" id="A0A9D4E8X5"/>
<dbReference type="OrthoDB" id="9991235at2759"/>
<accession>A0A9D4E8X5</accession>
<dbReference type="GO" id="GO:0003677">
    <property type="term" value="F:DNA binding"/>
    <property type="evidence" value="ECO:0007669"/>
    <property type="project" value="InterPro"/>
</dbReference>
<dbReference type="GO" id="GO:0008832">
    <property type="term" value="F:dGTPase activity"/>
    <property type="evidence" value="ECO:0007669"/>
    <property type="project" value="TreeGrafter"/>
</dbReference>
<comment type="similarity">
    <text evidence="1">Belongs to the SAMHD1 family.</text>
</comment>
<dbReference type="Proteomes" id="UP000828390">
    <property type="component" value="Unassembled WGS sequence"/>
</dbReference>
<dbReference type="EMBL" id="JAIWYP010000009">
    <property type="protein sequence ID" value="KAH3774958.1"/>
    <property type="molecule type" value="Genomic_DNA"/>
</dbReference>
<dbReference type="InterPro" id="IPR003607">
    <property type="entry name" value="HD/PDEase_dom"/>
</dbReference>
<dbReference type="InterPro" id="IPR050135">
    <property type="entry name" value="dGTPase-like"/>
</dbReference>
<evidence type="ECO:0000259" key="2">
    <source>
        <dbReference type="PROSITE" id="PS51831"/>
    </source>
</evidence>
<dbReference type="Gene3D" id="3.30.70.2760">
    <property type="match status" value="1"/>
</dbReference>
<dbReference type="InterPro" id="IPR006674">
    <property type="entry name" value="HD_domain"/>
</dbReference>
<evidence type="ECO:0000313" key="3">
    <source>
        <dbReference type="EMBL" id="KAH3774958.1"/>
    </source>
</evidence>
<dbReference type="GO" id="GO:0006203">
    <property type="term" value="P:dGTP catabolic process"/>
    <property type="evidence" value="ECO:0007669"/>
    <property type="project" value="TreeGrafter"/>
</dbReference>
<dbReference type="SMART" id="SM00471">
    <property type="entry name" value="HDc"/>
    <property type="match status" value="1"/>
</dbReference>
<dbReference type="PANTHER" id="PTHR11373:SF4">
    <property type="entry name" value="DEOXYNUCLEOSIDE TRIPHOSPHATE TRIPHOSPHOHYDROLASE SAMHD1"/>
    <property type="match status" value="1"/>
</dbReference>
<evidence type="ECO:0000256" key="1">
    <source>
        <dbReference type="ARBA" id="ARBA00005776"/>
    </source>
</evidence>
<name>A0A9D4E8X5_DREPO</name>
<reference evidence="3" key="2">
    <citation type="submission" date="2020-11" db="EMBL/GenBank/DDBJ databases">
        <authorList>
            <person name="McCartney M.A."/>
            <person name="Auch B."/>
            <person name="Kono T."/>
            <person name="Mallez S."/>
            <person name="Becker A."/>
            <person name="Gohl D.M."/>
            <person name="Silverstein K.A.T."/>
            <person name="Koren S."/>
            <person name="Bechman K.B."/>
            <person name="Herman A."/>
            <person name="Abrahante J.E."/>
            <person name="Garbe J."/>
        </authorList>
    </citation>
    <scope>NUCLEOTIDE SEQUENCE</scope>
    <source>
        <strain evidence="3">Duluth1</strain>
        <tissue evidence="3">Whole animal</tissue>
    </source>
</reference>
<comment type="caution">
    <text evidence="3">The sequence shown here is derived from an EMBL/GenBank/DDBJ whole genome shotgun (WGS) entry which is preliminary data.</text>
</comment>
<protein>
    <recommendedName>
        <fullName evidence="2">HD domain-containing protein</fullName>
    </recommendedName>
</protein>
<dbReference type="GO" id="GO:0005634">
    <property type="term" value="C:nucleus"/>
    <property type="evidence" value="ECO:0007669"/>
    <property type="project" value="TreeGrafter"/>
</dbReference>
<dbReference type="Gene3D" id="1.10.3210.10">
    <property type="entry name" value="Hypothetical protein af1432"/>
    <property type="match status" value="1"/>
</dbReference>
<dbReference type="PANTHER" id="PTHR11373">
    <property type="entry name" value="DEOXYNUCLEOSIDE TRIPHOSPHATE TRIPHOSPHOHYDROLASE"/>
    <property type="match status" value="1"/>
</dbReference>
<dbReference type="PROSITE" id="PS51831">
    <property type="entry name" value="HD"/>
    <property type="match status" value="1"/>
</dbReference>
<dbReference type="Pfam" id="PF01966">
    <property type="entry name" value="HD"/>
    <property type="match status" value="1"/>
</dbReference>
<dbReference type="CDD" id="cd00077">
    <property type="entry name" value="HDc"/>
    <property type="match status" value="1"/>
</dbReference>
<dbReference type="FunFam" id="1.10.3210.10:FF:000015">
    <property type="entry name" value="Deoxynucleoside triphosphate triphosphohydrolase SAMHD1"/>
    <property type="match status" value="1"/>
</dbReference>
<proteinExistence type="inferred from homology"/>
<keyword evidence="4" id="KW-1185">Reference proteome</keyword>
<gene>
    <name evidence="3" type="ORF">DPMN_176353</name>
</gene>
<dbReference type="PRINTS" id="PR00622">
    <property type="entry name" value="HISTONEH3"/>
</dbReference>
<reference evidence="3" key="1">
    <citation type="journal article" date="2019" name="bioRxiv">
        <title>The Genome of the Zebra Mussel, Dreissena polymorpha: A Resource for Invasive Species Research.</title>
        <authorList>
            <person name="McCartney M.A."/>
            <person name="Auch B."/>
            <person name="Kono T."/>
            <person name="Mallez S."/>
            <person name="Zhang Y."/>
            <person name="Obille A."/>
            <person name="Becker A."/>
            <person name="Abrahante J.E."/>
            <person name="Garbe J."/>
            <person name="Badalamenti J.P."/>
            <person name="Herman A."/>
            <person name="Mangelson H."/>
            <person name="Liachko I."/>
            <person name="Sullivan S."/>
            <person name="Sone E.D."/>
            <person name="Koren S."/>
            <person name="Silverstein K.A.T."/>
            <person name="Beckman K.B."/>
            <person name="Gohl D.M."/>
        </authorList>
    </citation>
    <scope>NUCLEOTIDE SEQUENCE</scope>
    <source>
        <strain evidence="3">Duluth1</strain>
        <tissue evidence="3">Whole animal</tissue>
    </source>
</reference>
<dbReference type="GO" id="GO:0030527">
    <property type="term" value="F:structural constituent of chromatin"/>
    <property type="evidence" value="ECO:0007669"/>
    <property type="project" value="InterPro"/>
</dbReference>
<dbReference type="InterPro" id="IPR000164">
    <property type="entry name" value="Histone_H3/CENP-A"/>
</dbReference>
<sequence length="504" mass="58930">MARTKPTARKSTGGKAPRKQLATKVFNDPIHGHIELHPLCVKIIDTPQFQRLRFIKQLGVSYFVYPGASHNRFEHSIGVCHLAGRLVSRIKENQPELKITKKDVLCVQIAGLCHDLGHGPFSHVFDNKFIPAVRPGSTWKHEEASVEMFKYLVSENQLKEEFKRNGLTRKDQDFITEQIKGVGKQKRWTLKGRPKEKSYLYEVVANKRNGIDVDKWDYFARDCHHLGIKNNFDHNRCINFARVIKAEGEWQICTRDKEVVSIYDMFYTRTNLHRRAYQHKTTNIIEYMIVEALVLANNHIKFRGKDRKMMTMSEAIYDMTAFSQLTDEVFSRILLLDSKIPKLRRSKEIIHNILTRKLYKCVGEIQPGEPRKEEDKPKIITEVFSKLAPSEKQSMKKEDIVILFVNHDYGMKENNPVDKVRFYCKKERDVAVRILQESSMLPRNFNEQVIRIYSKNQSYCDMLERAFKEWCKDNKISPQKFVRVGKRKLPKGSTTSLPAKRLKK</sequence>
<evidence type="ECO:0000313" key="4">
    <source>
        <dbReference type="Proteomes" id="UP000828390"/>
    </source>
</evidence>
<organism evidence="3 4">
    <name type="scientific">Dreissena polymorpha</name>
    <name type="common">Zebra mussel</name>
    <name type="synonym">Mytilus polymorpha</name>
    <dbReference type="NCBI Taxonomy" id="45954"/>
    <lineage>
        <taxon>Eukaryota</taxon>
        <taxon>Metazoa</taxon>
        <taxon>Spiralia</taxon>
        <taxon>Lophotrochozoa</taxon>
        <taxon>Mollusca</taxon>
        <taxon>Bivalvia</taxon>
        <taxon>Autobranchia</taxon>
        <taxon>Heteroconchia</taxon>
        <taxon>Euheterodonta</taxon>
        <taxon>Imparidentia</taxon>
        <taxon>Neoheterodontei</taxon>
        <taxon>Myida</taxon>
        <taxon>Dreissenoidea</taxon>
        <taxon>Dreissenidae</taxon>
        <taxon>Dreissena</taxon>
    </lineage>
</organism>